<proteinExistence type="predicted"/>
<dbReference type="RefSeq" id="WP_270877770.1">
    <property type="nucleotide sequence ID" value="NZ_JAQFVF010000008.1"/>
</dbReference>
<accession>A0ABW0KD36</accession>
<evidence type="ECO:0000313" key="2">
    <source>
        <dbReference type="Proteomes" id="UP001596044"/>
    </source>
</evidence>
<reference evidence="2" key="1">
    <citation type="journal article" date="2019" name="Int. J. Syst. Evol. Microbiol.">
        <title>The Global Catalogue of Microorganisms (GCM) 10K type strain sequencing project: providing services to taxonomists for standard genome sequencing and annotation.</title>
        <authorList>
            <consortium name="The Broad Institute Genomics Platform"/>
            <consortium name="The Broad Institute Genome Sequencing Center for Infectious Disease"/>
            <person name="Wu L."/>
            <person name="Ma J."/>
        </authorList>
    </citation>
    <scope>NUCLEOTIDE SEQUENCE [LARGE SCALE GENOMIC DNA]</scope>
    <source>
        <strain evidence="2">KACC 11904</strain>
    </source>
</reference>
<keyword evidence="2" id="KW-1185">Reference proteome</keyword>
<comment type="caution">
    <text evidence="1">The sequence shown here is derived from an EMBL/GenBank/DDBJ whole genome shotgun (WGS) entry which is preliminary data.</text>
</comment>
<dbReference type="EMBL" id="JBHSMJ010000025">
    <property type="protein sequence ID" value="MFC5450421.1"/>
    <property type="molecule type" value="Genomic_DNA"/>
</dbReference>
<evidence type="ECO:0000313" key="1">
    <source>
        <dbReference type="EMBL" id="MFC5450421.1"/>
    </source>
</evidence>
<gene>
    <name evidence="1" type="ORF">ACFPOG_19395</name>
</gene>
<organism evidence="1 2">
    <name type="scientific">Paenibacillus aestuarii</name>
    <dbReference type="NCBI Taxonomy" id="516965"/>
    <lineage>
        <taxon>Bacteria</taxon>
        <taxon>Bacillati</taxon>
        <taxon>Bacillota</taxon>
        <taxon>Bacilli</taxon>
        <taxon>Bacillales</taxon>
        <taxon>Paenibacillaceae</taxon>
        <taxon>Paenibacillus</taxon>
    </lineage>
</organism>
<name>A0ABW0KD36_9BACL</name>
<protein>
    <submittedName>
        <fullName evidence="1">Uncharacterized protein</fullName>
    </submittedName>
</protein>
<sequence>MGTRLLTEHFIKRHFPKLRYVRVHTHGNHAATIYAWNEDLKLQENEMRHLKQFAGEYLYPYVCFQVKAYNLVLTDLVPQIAERELPEALLKAALSRSLSQHRIMAVMDQLFPRGKLSFIRYDSPSGTLHFEFESPSTIDASERDLLHKYLTEMIPVGSLCEVTYL</sequence>
<dbReference type="Proteomes" id="UP001596044">
    <property type="component" value="Unassembled WGS sequence"/>
</dbReference>